<accession>A0A5Q2N0U9</accession>
<proteinExistence type="predicted"/>
<gene>
    <name evidence="1" type="ORF">FTV88_1256</name>
</gene>
<dbReference type="RefSeq" id="WP_153724789.1">
    <property type="nucleotide sequence ID" value="NZ_CP045875.1"/>
</dbReference>
<dbReference type="OrthoDB" id="3035439at2"/>
<dbReference type="EMBL" id="CP045875">
    <property type="protein sequence ID" value="QGG47403.1"/>
    <property type="molecule type" value="Genomic_DNA"/>
</dbReference>
<evidence type="ECO:0000313" key="1">
    <source>
        <dbReference type="EMBL" id="QGG47403.1"/>
    </source>
</evidence>
<organism evidence="1 2">
    <name type="scientific">Heliorestis convoluta</name>
    <dbReference type="NCBI Taxonomy" id="356322"/>
    <lineage>
        <taxon>Bacteria</taxon>
        <taxon>Bacillati</taxon>
        <taxon>Bacillota</taxon>
        <taxon>Clostridia</taxon>
        <taxon>Eubacteriales</taxon>
        <taxon>Heliobacteriaceae</taxon>
        <taxon>Heliorestis</taxon>
    </lineage>
</organism>
<sequence length="78" mass="9255">MARENELPEPLRKSLDLENFEVIRIIPKDDLHPVVVMRDKRAESKGHWCIQHRGSGYYFQTLKEATDYLITRNWIKAS</sequence>
<name>A0A5Q2N0U9_9FIRM</name>
<dbReference type="AlphaFoldDB" id="A0A5Q2N0U9"/>
<evidence type="ECO:0000313" key="2">
    <source>
        <dbReference type="Proteomes" id="UP000366051"/>
    </source>
</evidence>
<dbReference type="Proteomes" id="UP000366051">
    <property type="component" value="Chromosome"/>
</dbReference>
<reference evidence="2" key="1">
    <citation type="submission" date="2019-11" db="EMBL/GenBank/DDBJ databases">
        <title>Genome sequence of Heliorestis convoluta strain HH, an alkaliphilic and minimalistic phototrophic bacterium from a soda lake in Egypt.</title>
        <authorList>
            <person name="Dewey E.D."/>
            <person name="Stokes L.M."/>
            <person name="Burchell B.M."/>
            <person name="Shaffer K.N."/>
            <person name="Huntington A.M."/>
            <person name="Baker J.M."/>
            <person name="Nadendla S."/>
            <person name="Giglio M.G."/>
            <person name="Touchman J.W."/>
            <person name="Blankenship R.E."/>
            <person name="Madigan M.T."/>
            <person name="Sattley W.M."/>
        </authorList>
    </citation>
    <scope>NUCLEOTIDE SEQUENCE [LARGE SCALE GENOMIC DNA]</scope>
    <source>
        <strain evidence="2">HH</strain>
    </source>
</reference>
<protein>
    <submittedName>
        <fullName evidence="1">Uncharacterized protein</fullName>
    </submittedName>
</protein>
<dbReference type="KEGG" id="hcv:FTV88_1256"/>
<keyword evidence="2" id="KW-1185">Reference proteome</keyword>